<reference evidence="1" key="2">
    <citation type="journal article" date="2015" name="Data Brief">
        <title>Shoot transcriptome of the giant reed, Arundo donax.</title>
        <authorList>
            <person name="Barrero R.A."/>
            <person name="Guerrero F.D."/>
            <person name="Moolhuijzen P."/>
            <person name="Goolsby J.A."/>
            <person name="Tidwell J."/>
            <person name="Bellgard S.E."/>
            <person name="Bellgard M.I."/>
        </authorList>
    </citation>
    <scope>NUCLEOTIDE SEQUENCE</scope>
    <source>
        <tissue evidence="1">Shoot tissue taken approximately 20 cm above the soil surface</tissue>
    </source>
</reference>
<evidence type="ECO:0000313" key="1">
    <source>
        <dbReference type="EMBL" id="JAE01246.1"/>
    </source>
</evidence>
<dbReference type="AlphaFoldDB" id="A0A0A9ETP5"/>
<name>A0A0A9ETP5_ARUDO</name>
<organism evidence="1">
    <name type="scientific">Arundo donax</name>
    <name type="common">Giant reed</name>
    <name type="synonym">Donax arundinaceus</name>
    <dbReference type="NCBI Taxonomy" id="35708"/>
    <lineage>
        <taxon>Eukaryota</taxon>
        <taxon>Viridiplantae</taxon>
        <taxon>Streptophyta</taxon>
        <taxon>Embryophyta</taxon>
        <taxon>Tracheophyta</taxon>
        <taxon>Spermatophyta</taxon>
        <taxon>Magnoliopsida</taxon>
        <taxon>Liliopsida</taxon>
        <taxon>Poales</taxon>
        <taxon>Poaceae</taxon>
        <taxon>PACMAD clade</taxon>
        <taxon>Arundinoideae</taxon>
        <taxon>Arundineae</taxon>
        <taxon>Arundo</taxon>
    </lineage>
</organism>
<reference evidence="1" key="1">
    <citation type="submission" date="2014-09" db="EMBL/GenBank/DDBJ databases">
        <authorList>
            <person name="Magalhaes I.L.F."/>
            <person name="Oliveira U."/>
            <person name="Santos F.R."/>
            <person name="Vidigal T.H.D.A."/>
            <person name="Brescovit A.D."/>
            <person name="Santos A.J."/>
        </authorList>
    </citation>
    <scope>NUCLEOTIDE SEQUENCE</scope>
    <source>
        <tissue evidence="1">Shoot tissue taken approximately 20 cm above the soil surface</tissue>
    </source>
</reference>
<sequence length="58" mass="6913">MNLKVTRPEVLSSLRLLDMWLSSVLTSMEAVSYSKNLKLQLLMKRTWSSRRSCRMHYH</sequence>
<accession>A0A0A9ETP5</accession>
<proteinExistence type="predicted"/>
<dbReference type="EMBL" id="GBRH01196650">
    <property type="protein sequence ID" value="JAE01246.1"/>
    <property type="molecule type" value="Transcribed_RNA"/>
</dbReference>
<protein>
    <submittedName>
        <fullName evidence="1">Uncharacterized protein</fullName>
    </submittedName>
</protein>